<keyword evidence="3" id="KW-1185">Reference proteome</keyword>
<name>A0A9P0E246_NEZVI</name>
<accession>A0A9P0E246</accession>
<dbReference type="Proteomes" id="UP001152798">
    <property type="component" value="Chromosome 1"/>
</dbReference>
<evidence type="ECO:0000256" key="1">
    <source>
        <dbReference type="SAM" id="MobiDB-lite"/>
    </source>
</evidence>
<proteinExistence type="predicted"/>
<organism evidence="2 3">
    <name type="scientific">Nezara viridula</name>
    <name type="common">Southern green stink bug</name>
    <name type="synonym">Cimex viridulus</name>
    <dbReference type="NCBI Taxonomy" id="85310"/>
    <lineage>
        <taxon>Eukaryota</taxon>
        <taxon>Metazoa</taxon>
        <taxon>Ecdysozoa</taxon>
        <taxon>Arthropoda</taxon>
        <taxon>Hexapoda</taxon>
        <taxon>Insecta</taxon>
        <taxon>Pterygota</taxon>
        <taxon>Neoptera</taxon>
        <taxon>Paraneoptera</taxon>
        <taxon>Hemiptera</taxon>
        <taxon>Heteroptera</taxon>
        <taxon>Panheteroptera</taxon>
        <taxon>Pentatomomorpha</taxon>
        <taxon>Pentatomoidea</taxon>
        <taxon>Pentatomidae</taxon>
        <taxon>Pentatominae</taxon>
        <taxon>Nezara</taxon>
    </lineage>
</organism>
<reference evidence="2" key="1">
    <citation type="submission" date="2022-01" db="EMBL/GenBank/DDBJ databases">
        <authorList>
            <person name="King R."/>
        </authorList>
    </citation>
    <scope>NUCLEOTIDE SEQUENCE</scope>
</reference>
<dbReference type="EMBL" id="OV725077">
    <property type="protein sequence ID" value="CAH1389525.1"/>
    <property type="molecule type" value="Genomic_DNA"/>
</dbReference>
<feature type="compositionally biased region" description="Basic and acidic residues" evidence="1">
    <location>
        <begin position="1"/>
        <end position="10"/>
    </location>
</feature>
<protein>
    <submittedName>
        <fullName evidence="2">Uncharacterized protein</fullName>
    </submittedName>
</protein>
<gene>
    <name evidence="2" type="ORF">NEZAVI_LOCUS922</name>
</gene>
<sequence>MDSRESEERGPTLNGSWCDRAEGGGEVVLSVSVQCSRRKDATARAGRKICDQS</sequence>
<evidence type="ECO:0000313" key="3">
    <source>
        <dbReference type="Proteomes" id="UP001152798"/>
    </source>
</evidence>
<feature type="region of interest" description="Disordered" evidence="1">
    <location>
        <begin position="1"/>
        <end position="21"/>
    </location>
</feature>
<evidence type="ECO:0000313" key="2">
    <source>
        <dbReference type="EMBL" id="CAH1389525.1"/>
    </source>
</evidence>
<dbReference type="AlphaFoldDB" id="A0A9P0E246"/>